<evidence type="ECO:0000256" key="1">
    <source>
        <dbReference type="SAM" id="MobiDB-lite"/>
    </source>
</evidence>
<evidence type="ECO:0000313" key="2">
    <source>
        <dbReference type="EMBL" id="EKO15910.1"/>
    </source>
</evidence>
<proteinExistence type="predicted"/>
<evidence type="ECO:0000313" key="3">
    <source>
        <dbReference type="Proteomes" id="UP000006253"/>
    </source>
</evidence>
<name>A0A0E2B4Z8_9LEPT</name>
<gene>
    <name evidence="2" type="ORF">LEP1GSC081_2471</name>
</gene>
<dbReference type="AlphaFoldDB" id="A0A0E2B4Z8"/>
<feature type="compositionally biased region" description="Polar residues" evidence="1">
    <location>
        <begin position="27"/>
        <end position="38"/>
    </location>
</feature>
<dbReference type="Proteomes" id="UP000006253">
    <property type="component" value="Unassembled WGS sequence"/>
</dbReference>
<organism evidence="2 3">
    <name type="scientific">Leptospira kirschneri str. H1</name>
    <dbReference type="NCBI Taxonomy" id="1049966"/>
    <lineage>
        <taxon>Bacteria</taxon>
        <taxon>Pseudomonadati</taxon>
        <taxon>Spirochaetota</taxon>
        <taxon>Spirochaetia</taxon>
        <taxon>Leptospirales</taxon>
        <taxon>Leptospiraceae</taxon>
        <taxon>Leptospira</taxon>
    </lineage>
</organism>
<protein>
    <submittedName>
        <fullName evidence="2">Uncharacterized protein</fullName>
    </submittedName>
</protein>
<feature type="compositionally biased region" description="Basic and acidic residues" evidence="1">
    <location>
        <begin position="1"/>
        <end position="15"/>
    </location>
</feature>
<dbReference type="EMBL" id="AHMY02000037">
    <property type="protein sequence ID" value="EKO15910.1"/>
    <property type="molecule type" value="Genomic_DNA"/>
</dbReference>
<comment type="caution">
    <text evidence="2">The sequence shown here is derived from an EMBL/GenBank/DDBJ whole genome shotgun (WGS) entry which is preliminary data.</text>
</comment>
<feature type="region of interest" description="Disordered" evidence="1">
    <location>
        <begin position="1"/>
        <end position="38"/>
    </location>
</feature>
<accession>A0A0E2B4Z8</accession>
<reference evidence="2 3" key="1">
    <citation type="submission" date="2012-10" db="EMBL/GenBank/DDBJ databases">
        <authorList>
            <person name="Harkins D.M."/>
            <person name="Durkin A.S."/>
            <person name="Brinkac L.M."/>
            <person name="Selengut J.D."/>
            <person name="Sanka R."/>
            <person name="DePew J."/>
            <person name="Purushe J."/>
            <person name="Peacock S.J."/>
            <person name="Thaipadungpanit J."/>
            <person name="Wuthiekanun V.W."/>
            <person name="Day N.P."/>
            <person name="Vinetz J.M."/>
            <person name="Sutton G.G."/>
            <person name="Nelson W.C."/>
            <person name="Fouts D.E."/>
        </authorList>
    </citation>
    <scope>NUCLEOTIDE SEQUENCE [LARGE SCALE GENOMIC DNA]</scope>
    <source>
        <strain evidence="2 3">H1</strain>
    </source>
</reference>
<sequence>MTLRQRSWEELEKTHRFPSLKKHGASLSISAENPKTGS</sequence>